<keyword evidence="2" id="KW-1185">Reference proteome</keyword>
<dbReference type="EMBL" id="JOJR01000152">
    <property type="protein sequence ID" value="RCN43588.1"/>
    <property type="molecule type" value="Genomic_DNA"/>
</dbReference>
<evidence type="ECO:0000313" key="2">
    <source>
        <dbReference type="Proteomes" id="UP000252519"/>
    </source>
</evidence>
<dbReference type="AlphaFoldDB" id="A0A368GIR9"/>
<name>A0A368GIR9_ANCCA</name>
<accession>A0A368GIR9</accession>
<dbReference type="Proteomes" id="UP000252519">
    <property type="component" value="Unassembled WGS sequence"/>
</dbReference>
<protein>
    <submittedName>
        <fullName evidence="1">Uncharacterized protein</fullName>
    </submittedName>
</protein>
<proteinExistence type="predicted"/>
<comment type="caution">
    <text evidence="1">The sequence shown here is derived from an EMBL/GenBank/DDBJ whole genome shotgun (WGS) entry which is preliminary data.</text>
</comment>
<gene>
    <name evidence="1" type="ORF">ANCCAN_10431</name>
</gene>
<organism evidence="1 2">
    <name type="scientific">Ancylostoma caninum</name>
    <name type="common">Dog hookworm</name>
    <dbReference type="NCBI Taxonomy" id="29170"/>
    <lineage>
        <taxon>Eukaryota</taxon>
        <taxon>Metazoa</taxon>
        <taxon>Ecdysozoa</taxon>
        <taxon>Nematoda</taxon>
        <taxon>Chromadorea</taxon>
        <taxon>Rhabditida</taxon>
        <taxon>Rhabditina</taxon>
        <taxon>Rhabditomorpha</taxon>
        <taxon>Strongyloidea</taxon>
        <taxon>Ancylostomatidae</taxon>
        <taxon>Ancylostomatinae</taxon>
        <taxon>Ancylostoma</taxon>
    </lineage>
</organism>
<evidence type="ECO:0000313" key="1">
    <source>
        <dbReference type="EMBL" id="RCN43588.1"/>
    </source>
</evidence>
<reference evidence="1 2" key="1">
    <citation type="submission" date="2014-10" db="EMBL/GenBank/DDBJ databases">
        <title>Draft genome of the hookworm Ancylostoma caninum.</title>
        <authorList>
            <person name="Mitreva M."/>
        </authorList>
    </citation>
    <scope>NUCLEOTIDE SEQUENCE [LARGE SCALE GENOMIC DNA]</scope>
    <source>
        <strain evidence="1 2">Baltimore</strain>
    </source>
</reference>
<sequence length="84" mass="9995">MIHVEFDRSRFLCVDRRKQLMCADTCRRRWASTESPAMKRLNSNWVSIQMSLPVAKVYLWWRLALICPNPISCFEDETTKAERT</sequence>